<dbReference type="Pfam" id="PF01755">
    <property type="entry name" value="Glyco_transf_25"/>
    <property type="match status" value="1"/>
</dbReference>
<dbReference type="EMBL" id="JAFLNC010000006">
    <property type="protein sequence ID" value="MBO0335310.1"/>
    <property type="molecule type" value="Genomic_DNA"/>
</dbReference>
<organism evidence="2 3">
    <name type="scientific">Sneathiella sedimenti</name>
    <dbReference type="NCBI Taxonomy" id="2816034"/>
    <lineage>
        <taxon>Bacteria</taxon>
        <taxon>Pseudomonadati</taxon>
        <taxon>Pseudomonadota</taxon>
        <taxon>Alphaproteobacteria</taxon>
        <taxon>Sneathiellales</taxon>
        <taxon>Sneathiellaceae</taxon>
        <taxon>Sneathiella</taxon>
    </lineage>
</organism>
<dbReference type="Proteomes" id="UP000664761">
    <property type="component" value="Unassembled WGS sequence"/>
</dbReference>
<dbReference type="CDD" id="cd06532">
    <property type="entry name" value="Glyco_transf_25"/>
    <property type="match status" value="1"/>
</dbReference>
<keyword evidence="3" id="KW-1185">Reference proteome</keyword>
<comment type="caution">
    <text evidence="2">The sequence shown here is derived from an EMBL/GenBank/DDBJ whole genome shotgun (WGS) entry which is preliminary data.</text>
</comment>
<evidence type="ECO:0000313" key="3">
    <source>
        <dbReference type="Proteomes" id="UP000664761"/>
    </source>
</evidence>
<dbReference type="InterPro" id="IPR002654">
    <property type="entry name" value="Glyco_trans_25"/>
</dbReference>
<reference evidence="2 3" key="1">
    <citation type="submission" date="2021-03" db="EMBL/GenBank/DDBJ databases">
        <title>Sneathiella sp. CAU 1612 isolated from Kang Won-do.</title>
        <authorList>
            <person name="Kim W."/>
        </authorList>
    </citation>
    <scope>NUCLEOTIDE SEQUENCE [LARGE SCALE GENOMIC DNA]</scope>
    <source>
        <strain evidence="2 3">CAU 1612</strain>
    </source>
</reference>
<sequence length="268" mass="30691">MTIKPSSDLPPIFVINRPKDGHRRADMTERLAKVGLTPIFFDAIDGYLLDIPNLADYDSERRHRYFGKDLKAGEIGCLLSHRAIYEKMVTENIPKALVLEDDVFLADDFRDVLLDIQNTAVPWDLIRFVGHGKVFETGYRSLAALNHGYSITRVPTSPSGAYAYLLTLKAAKRLLQFMQRNWVPVDIIHSRAWQTRLETLLIHPSPVAPDLEGPSTIGDERFDKSKQIRGLTKLVHPFYRFWYKLSNGAGKRLVYALTWYRDRKNSSS</sequence>
<dbReference type="RefSeq" id="WP_207047627.1">
    <property type="nucleotide sequence ID" value="NZ_JAFLNC010000006.1"/>
</dbReference>
<protein>
    <submittedName>
        <fullName evidence="2">Glycosyltransferase family 25 protein</fullName>
    </submittedName>
</protein>
<feature type="domain" description="Glycosyl transferase family 25" evidence="1">
    <location>
        <begin position="11"/>
        <end position="187"/>
    </location>
</feature>
<proteinExistence type="predicted"/>
<evidence type="ECO:0000313" key="2">
    <source>
        <dbReference type="EMBL" id="MBO0335310.1"/>
    </source>
</evidence>
<gene>
    <name evidence="2" type="ORF">J0X12_16940</name>
</gene>
<evidence type="ECO:0000259" key="1">
    <source>
        <dbReference type="Pfam" id="PF01755"/>
    </source>
</evidence>
<accession>A0ABS3F9X7</accession>
<name>A0ABS3F9X7_9PROT</name>